<dbReference type="PROSITE" id="PS51186">
    <property type="entry name" value="GNAT"/>
    <property type="match status" value="1"/>
</dbReference>
<evidence type="ECO:0000313" key="5">
    <source>
        <dbReference type="Proteomes" id="UP000032068"/>
    </source>
</evidence>
<dbReference type="RefSeq" id="WP_042553009.1">
    <property type="nucleotide sequence ID" value="NZ_JXQW01000013.1"/>
</dbReference>
<protein>
    <submittedName>
        <fullName evidence="4">GNAT family acetyltransferase</fullName>
    </submittedName>
</protein>
<gene>
    <name evidence="4" type="ORF">RU08_06605</name>
</gene>
<name>A0A0D0KTX3_9PSED</name>
<evidence type="ECO:0000259" key="3">
    <source>
        <dbReference type="PROSITE" id="PS51186"/>
    </source>
</evidence>
<dbReference type="AlphaFoldDB" id="A0A0D0KTX3"/>
<dbReference type="InterPro" id="IPR016181">
    <property type="entry name" value="Acyl_CoA_acyltransferase"/>
</dbReference>
<dbReference type="Pfam" id="PF13508">
    <property type="entry name" value="Acetyltransf_7"/>
    <property type="match status" value="1"/>
</dbReference>
<evidence type="ECO:0000256" key="1">
    <source>
        <dbReference type="ARBA" id="ARBA00022679"/>
    </source>
</evidence>
<dbReference type="InterPro" id="IPR000182">
    <property type="entry name" value="GNAT_dom"/>
</dbReference>
<dbReference type="OrthoDB" id="281808at2"/>
<sequence>MLIRRAREVDVDAITAIVHDAYAPYIPRIGRQPAPMLDDYRQVIAGYRVFVLEADGAVRGVLVLEHEGDVLHVQNVAVCNQARGQGLGRQLMGFAEDQALELGCVAIELYTNERMTENILFYPRLGYRETRRAVEDGYARVFFRKAISLES</sequence>
<dbReference type="Proteomes" id="UP000032068">
    <property type="component" value="Unassembled WGS sequence"/>
</dbReference>
<keyword evidence="2" id="KW-0012">Acyltransferase</keyword>
<reference evidence="4 5" key="1">
    <citation type="submission" date="2014-12" db="EMBL/GenBank/DDBJ databases">
        <title>16Stimator: statistical estimation of ribosomal gene copy numbers from draft genome assemblies.</title>
        <authorList>
            <person name="Perisin M.A."/>
            <person name="Vetter M."/>
            <person name="Gilbert J.A."/>
            <person name="Bergelson J."/>
        </authorList>
    </citation>
    <scope>NUCLEOTIDE SEQUENCE [LARGE SCALE GENOMIC DNA]</scope>
    <source>
        <strain evidence="4 5">MEJ086</strain>
    </source>
</reference>
<feature type="domain" description="N-acetyltransferase" evidence="3">
    <location>
        <begin position="1"/>
        <end position="150"/>
    </location>
</feature>
<organism evidence="4 5">
    <name type="scientific">Pseudomonas fulva</name>
    <dbReference type="NCBI Taxonomy" id="47880"/>
    <lineage>
        <taxon>Bacteria</taxon>
        <taxon>Pseudomonadati</taxon>
        <taxon>Pseudomonadota</taxon>
        <taxon>Gammaproteobacteria</taxon>
        <taxon>Pseudomonadales</taxon>
        <taxon>Pseudomonadaceae</taxon>
        <taxon>Pseudomonas</taxon>
    </lineage>
</organism>
<dbReference type="SUPFAM" id="SSF55729">
    <property type="entry name" value="Acyl-CoA N-acyltransferases (Nat)"/>
    <property type="match status" value="1"/>
</dbReference>
<dbReference type="EMBL" id="JXQW01000013">
    <property type="protein sequence ID" value="KIQ03307.1"/>
    <property type="molecule type" value="Genomic_DNA"/>
</dbReference>
<dbReference type="CDD" id="cd04301">
    <property type="entry name" value="NAT_SF"/>
    <property type="match status" value="1"/>
</dbReference>
<dbReference type="PANTHER" id="PTHR43877:SF2">
    <property type="entry name" value="AMINOALKYLPHOSPHONATE N-ACETYLTRANSFERASE-RELATED"/>
    <property type="match status" value="1"/>
</dbReference>
<proteinExistence type="predicted"/>
<dbReference type="Gene3D" id="3.40.630.30">
    <property type="match status" value="1"/>
</dbReference>
<comment type="caution">
    <text evidence="4">The sequence shown here is derived from an EMBL/GenBank/DDBJ whole genome shotgun (WGS) entry which is preliminary data.</text>
</comment>
<dbReference type="GO" id="GO:0016747">
    <property type="term" value="F:acyltransferase activity, transferring groups other than amino-acyl groups"/>
    <property type="evidence" value="ECO:0007669"/>
    <property type="project" value="InterPro"/>
</dbReference>
<evidence type="ECO:0000313" key="4">
    <source>
        <dbReference type="EMBL" id="KIQ03307.1"/>
    </source>
</evidence>
<evidence type="ECO:0000256" key="2">
    <source>
        <dbReference type="ARBA" id="ARBA00023315"/>
    </source>
</evidence>
<accession>A0A0D0KTX3</accession>
<keyword evidence="1 4" id="KW-0808">Transferase</keyword>
<dbReference type="InterPro" id="IPR050832">
    <property type="entry name" value="Bact_Acetyltransf"/>
</dbReference>
<dbReference type="PANTHER" id="PTHR43877">
    <property type="entry name" value="AMINOALKYLPHOSPHONATE N-ACETYLTRANSFERASE-RELATED-RELATED"/>
    <property type="match status" value="1"/>
</dbReference>